<evidence type="ECO:0000256" key="5">
    <source>
        <dbReference type="ARBA" id="ARBA00022807"/>
    </source>
</evidence>
<name>A0A914C041_9BILA</name>
<dbReference type="SUPFAM" id="SSF53182">
    <property type="entry name" value="Pyrrolidone carboxyl peptidase (pyroglutamate aminopeptidase)"/>
    <property type="match status" value="1"/>
</dbReference>
<dbReference type="AlphaFoldDB" id="A0A914C041"/>
<dbReference type="GO" id="GO:0006508">
    <property type="term" value="P:proteolysis"/>
    <property type="evidence" value="ECO:0007669"/>
    <property type="project" value="UniProtKB-KW"/>
</dbReference>
<comment type="similarity">
    <text evidence="1">Belongs to the peptidase C15 family.</text>
</comment>
<keyword evidence="6" id="KW-1185">Reference proteome</keyword>
<protein>
    <submittedName>
        <fullName evidence="7">Pyroglutamyl-peptidase I</fullName>
    </submittedName>
</protein>
<keyword evidence="2" id="KW-0963">Cytoplasm</keyword>
<dbReference type="Pfam" id="PF01470">
    <property type="entry name" value="Peptidase_C15"/>
    <property type="match status" value="1"/>
</dbReference>
<evidence type="ECO:0000313" key="7">
    <source>
        <dbReference type="WBParaSite" id="ACRNAN_Path_1371.g5380.t1"/>
    </source>
</evidence>
<keyword evidence="5" id="KW-0788">Thiol protease</keyword>
<evidence type="ECO:0000256" key="4">
    <source>
        <dbReference type="ARBA" id="ARBA00022801"/>
    </source>
</evidence>
<dbReference type="Gene3D" id="3.40.630.20">
    <property type="entry name" value="Peptidase C15, pyroglutamyl peptidase I-like"/>
    <property type="match status" value="1"/>
</dbReference>
<accession>A0A914C041</accession>
<dbReference type="PANTHER" id="PTHR23402">
    <property type="entry name" value="PROTEASE FAMILY C15 PYROGLUTAMYL-PEPTIDASE I-RELATED"/>
    <property type="match status" value="1"/>
</dbReference>
<dbReference type="GO" id="GO:0016920">
    <property type="term" value="F:pyroglutamyl-peptidase activity"/>
    <property type="evidence" value="ECO:0007669"/>
    <property type="project" value="InterPro"/>
</dbReference>
<dbReference type="InterPro" id="IPR000816">
    <property type="entry name" value="Peptidase_C15"/>
</dbReference>
<evidence type="ECO:0000256" key="2">
    <source>
        <dbReference type="ARBA" id="ARBA00022490"/>
    </source>
</evidence>
<dbReference type="WBParaSite" id="ACRNAN_Path_1371.g5380.t1">
    <property type="protein sequence ID" value="ACRNAN_Path_1371.g5380.t1"/>
    <property type="gene ID" value="ACRNAN_Path_1371.g5380"/>
</dbReference>
<keyword evidence="3" id="KW-0645">Protease</keyword>
<keyword evidence="4" id="KW-0378">Hydrolase</keyword>
<dbReference type="PANTHER" id="PTHR23402:SF1">
    <property type="entry name" value="PYROGLUTAMYL-PEPTIDASE I"/>
    <property type="match status" value="1"/>
</dbReference>
<organism evidence="6 7">
    <name type="scientific">Acrobeloides nanus</name>
    <dbReference type="NCBI Taxonomy" id="290746"/>
    <lineage>
        <taxon>Eukaryota</taxon>
        <taxon>Metazoa</taxon>
        <taxon>Ecdysozoa</taxon>
        <taxon>Nematoda</taxon>
        <taxon>Chromadorea</taxon>
        <taxon>Rhabditida</taxon>
        <taxon>Tylenchina</taxon>
        <taxon>Cephalobomorpha</taxon>
        <taxon>Cephaloboidea</taxon>
        <taxon>Cephalobidae</taxon>
        <taxon>Acrobeloides</taxon>
    </lineage>
</organism>
<dbReference type="PRINTS" id="PR00706">
    <property type="entry name" value="PYROGLUPTASE"/>
</dbReference>
<evidence type="ECO:0000256" key="1">
    <source>
        <dbReference type="ARBA" id="ARBA00006641"/>
    </source>
</evidence>
<evidence type="ECO:0000256" key="3">
    <source>
        <dbReference type="ARBA" id="ARBA00022670"/>
    </source>
</evidence>
<proteinExistence type="inferred from homology"/>
<evidence type="ECO:0000313" key="6">
    <source>
        <dbReference type="Proteomes" id="UP000887540"/>
    </source>
</evidence>
<reference evidence="7" key="1">
    <citation type="submission" date="2022-11" db="UniProtKB">
        <authorList>
            <consortium name="WormBaseParasite"/>
        </authorList>
    </citation>
    <scope>IDENTIFICATION</scope>
</reference>
<dbReference type="InterPro" id="IPR036440">
    <property type="entry name" value="Peptidase_C15-like_sf"/>
</dbReference>
<dbReference type="GO" id="GO:0005829">
    <property type="term" value="C:cytosol"/>
    <property type="evidence" value="ECO:0007669"/>
    <property type="project" value="InterPro"/>
</dbReference>
<dbReference type="Proteomes" id="UP000887540">
    <property type="component" value="Unplaced"/>
</dbReference>
<sequence>MTQKKKRIVITGYGSFSHYSVNPSSEIVKNLENTYKSDDVELISELLDVAYENALTYAVKASQEFNPDFVIHLGVHPERKVLRLEQQSFSHGYCLKDVAGQVPLMNCCNVENTENSKTLTTVLDCETITNTLNGNEEIQNSGLKIMLSNDPGRFLCGYVYYCTLFLNNRKSLFVHVPDFDSTITLELLTKVVEQIIAEVLKQI</sequence>
<dbReference type="InterPro" id="IPR016125">
    <property type="entry name" value="Peptidase_C15-like"/>
</dbReference>